<feature type="region of interest" description="Disordered" evidence="3">
    <location>
        <begin position="141"/>
        <end position="212"/>
    </location>
</feature>
<dbReference type="PANTHER" id="PTHR46910:SF1">
    <property type="entry name" value="MISCELLANEOUS ZN(II)2CYS6 TRANSCRIPTION FACTOR (EUROFUNG)-RELATED"/>
    <property type="match status" value="1"/>
</dbReference>
<dbReference type="InterPro" id="IPR001138">
    <property type="entry name" value="Zn2Cys6_DnaBD"/>
</dbReference>
<dbReference type="CDD" id="cd00067">
    <property type="entry name" value="GAL4"/>
    <property type="match status" value="1"/>
</dbReference>
<accession>A0A1Y2ATF5</accession>
<comment type="caution">
    <text evidence="5">The sequence shown here is derived from an EMBL/GenBank/DDBJ whole genome shotgun (WGS) entry which is preliminary data.</text>
</comment>
<protein>
    <submittedName>
        <fullName evidence="5">Fungal-specific transcription factor domain-domain-containing protein</fullName>
    </submittedName>
</protein>
<proteinExistence type="predicted"/>
<organism evidence="5 6">
    <name type="scientific">Naematelia encephala</name>
    <dbReference type="NCBI Taxonomy" id="71784"/>
    <lineage>
        <taxon>Eukaryota</taxon>
        <taxon>Fungi</taxon>
        <taxon>Dikarya</taxon>
        <taxon>Basidiomycota</taxon>
        <taxon>Agaricomycotina</taxon>
        <taxon>Tremellomycetes</taxon>
        <taxon>Tremellales</taxon>
        <taxon>Naemateliaceae</taxon>
        <taxon>Naematelia</taxon>
    </lineage>
</organism>
<dbReference type="Pfam" id="PF00172">
    <property type="entry name" value="Zn_clus"/>
    <property type="match status" value="1"/>
</dbReference>
<keyword evidence="1" id="KW-0479">Metal-binding</keyword>
<dbReference type="SMART" id="SM00906">
    <property type="entry name" value="Fungal_trans"/>
    <property type="match status" value="1"/>
</dbReference>
<dbReference type="GO" id="GO:0000981">
    <property type="term" value="F:DNA-binding transcription factor activity, RNA polymerase II-specific"/>
    <property type="evidence" value="ECO:0007669"/>
    <property type="project" value="InterPro"/>
</dbReference>
<dbReference type="InterPro" id="IPR007219">
    <property type="entry name" value="XnlR_reg_dom"/>
</dbReference>
<feature type="compositionally biased region" description="Basic and acidic residues" evidence="3">
    <location>
        <begin position="756"/>
        <end position="774"/>
    </location>
</feature>
<evidence type="ECO:0000259" key="4">
    <source>
        <dbReference type="PROSITE" id="PS50048"/>
    </source>
</evidence>
<dbReference type="GO" id="GO:0006351">
    <property type="term" value="P:DNA-templated transcription"/>
    <property type="evidence" value="ECO:0007669"/>
    <property type="project" value="InterPro"/>
</dbReference>
<evidence type="ECO:0000256" key="3">
    <source>
        <dbReference type="SAM" id="MobiDB-lite"/>
    </source>
</evidence>
<dbReference type="GO" id="GO:0003677">
    <property type="term" value="F:DNA binding"/>
    <property type="evidence" value="ECO:0007669"/>
    <property type="project" value="InterPro"/>
</dbReference>
<feature type="compositionally biased region" description="Acidic residues" evidence="3">
    <location>
        <begin position="168"/>
        <end position="186"/>
    </location>
</feature>
<evidence type="ECO:0000256" key="1">
    <source>
        <dbReference type="ARBA" id="ARBA00022723"/>
    </source>
</evidence>
<dbReference type="Proteomes" id="UP000193986">
    <property type="component" value="Unassembled WGS sequence"/>
</dbReference>
<dbReference type="PANTHER" id="PTHR46910">
    <property type="entry name" value="TRANSCRIPTION FACTOR PDR1"/>
    <property type="match status" value="1"/>
</dbReference>
<dbReference type="SMART" id="SM00066">
    <property type="entry name" value="GAL4"/>
    <property type="match status" value="1"/>
</dbReference>
<dbReference type="Pfam" id="PF04082">
    <property type="entry name" value="Fungal_trans"/>
    <property type="match status" value="1"/>
</dbReference>
<feature type="region of interest" description="Disordered" evidence="3">
    <location>
        <begin position="720"/>
        <end position="814"/>
    </location>
</feature>
<dbReference type="Gene3D" id="4.10.240.10">
    <property type="entry name" value="Zn(2)-C6 fungal-type DNA-binding domain"/>
    <property type="match status" value="1"/>
</dbReference>
<keyword evidence="2" id="KW-0539">Nucleus</keyword>
<dbReference type="PROSITE" id="PS50048">
    <property type="entry name" value="ZN2_CY6_FUNGAL_2"/>
    <property type="match status" value="1"/>
</dbReference>
<feature type="region of interest" description="Disordered" evidence="3">
    <location>
        <begin position="100"/>
        <end position="122"/>
    </location>
</feature>
<feature type="compositionally biased region" description="Low complexity" evidence="3">
    <location>
        <begin position="792"/>
        <end position="806"/>
    </location>
</feature>
<feature type="region of interest" description="Disordered" evidence="3">
    <location>
        <begin position="247"/>
        <end position="266"/>
    </location>
</feature>
<dbReference type="GO" id="GO:0008270">
    <property type="term" value="F:zinc ion binding"/>
    <property type="evidence" value="ECO:0007669"/>
    <property type="project" value="InterPro"/>
</dbReference>
<dbReference type="InParanoid" id="A0A1Y2ATF5"/>
<gene>
    <name evidence="5" type="ORF">BCR39DRAFT_542955</name>
</gene>
<dbReference type="STRING" id="71784.A0A1Y2ATF5"/>
<sequence>MSASTSKSRGIRSRVWRACEICRKRKIRCDGQDPCGFCSTNNKHCSFSLAQDHASLSRQRENDTLSRLEKLEDRLDKLIPLIETTHSFISQSVRAPVDNLGSLGSSSTQTAAQDVATTPPVNNHLPSIDQEWYMNAFTRQSSDVPTTGVDSMENGEGAARTGAVDGLGEAEEASLSNEEDVEEGVQEEAQKETQEEEVDENVEEGEPHKSWADRLAGQFARDSTGNMRYLGGTPTFVLREAVDSVRQGQLPPAPDQSPSSSTDRPTVDQLYFRPNVFYRPLDGLPAPELVQYPPMVLSNALVQMYFSKIHHTFPIVDKSYFMKKYLETMEALRRGQPSRDAQFLCLLFAVYASAASLTKKVFRDRTEFEFSSPTEYIGLEFYEKALYMYWIGYRAMKIEHVACMGLLSACLAGWNTLAHSWFLAGQAVRGAQDLGLHRSPNKAATTAAEKEYRRRVWWCVYGLDKILSVSLGRPSGIDDDDCDVELPSDQTCCEGNALSEPPGDNPMTGFNSLVKIYTIAGRIERTAHSISFLNKYDNSADHPKVRETIRKLDDMLSEWSESLPSSVRYAANNPNRPDMFALCLLGHFALYACILNLHRPFMPDLNTSSPLYTFKSLQKCVDAARGCIRVGEEVKKLLPTTHHCQFCVQYLTISGITLLRCLPYVSNSHELIKDAMHCRYLLGQLEDTWPGSKTCGSLLQELLDICQKNKRTASVVRRMGATRTPVEPGSLATHHGLNGSKKRRINEASPVPQRALPREAPDSRTAPDLERQVHGDATSTPSMGSDHNAFGPTQTLTPTTPSVTQPITSTGDQSMDWDLPADLFDYSYLTNGAPFDLADQIGALLETIQNPASVEPEW</sequence>
<feature type="compositionally biased region" description="Acidic residues" evidence="3">
    <location>
        <begin position="194"/>
        <end position="204"/>
    </location>
</feature>
<dbReference type="AlphaFoldDB" id="A0A1Y2ATF5"/>
<evidence type="ECO:0000313" key="5">
    <source>
        <dbReference type="EMBL" id="ORY25832.1"/>
    </source>
</evidence>
<dbReference type="CDD" id="cd12148">
    <property type="entry name" value="fungal_TF_MHR"/>
    <property type="match status" value="1"/>
</dbReference>
<dbReference type="InterPro" id="IPR036864">
    <property type="entry name" value="Zn2-C6_fun-type_DNA-bd_sf"/>
</dbReference>
<evidence type="ECO:0000256" key="2">
    <source>
        <dbReference type="ARBA" id="ARBA00023242"/>
    </source>
</evidence>
<reference evidence="5 6" key="1">
    <citation type="submission" date="2016-07" db="EMBL/GenBank/DDBJ databases">
        <title>Pervasive Adenine N6-methylation of Active Genes in Fungi.</title>
        <authorList>
            <consortium name="DOE Joint Genome Institute"/>
            <person name="Mondo S.J."/>
            <person name="Dannebaum R.O."/>
            <person name="Kuo R.C."/>
            <person name="Labutti K."/>
            <person name="Haridas S."/>
            <person name="Kuo A."/>
            <person name="Salamov A."/>
            <person name="Ahrendt S.R."/>
            <person name="Lipzen A."/>
            <person name="Sullivan W."/>
            <person name="Andreopoulos W.B."/>
            <person name="Clum A."/>
            <person name="Lindquist E."/>
            <person name="Daum C."/>
            <person name="Ramamoorthy G.K."/>
            <person name="Gryganskyi A."/>
            <person name="Culley D."/>
            <person name="Magnuson J.K."/>
            <person name="James T.Y."/>
            <person name="O'Malley M.A."/>
            <person name="Stajich J.E."/>
            <person name="Spatafora J.W."/>
            <person name="Visel A."/>
            <person name="Grigoriev I.V."/>
        </authorList>
    </citation>
    <scope>NUCLEOTIDE SEQUENCE [LARGE SCALE GENOMIC DNA]</scope>
    <source>
        <strain evidence="5 6">68-887.2</strain>
    </source>
</reference>
<feature type="domain" description="Zn(2)-C6 fungal-type" evidence="4">
    <location>
        <begin position="18"/>
        <end position="47"/>
    </location>
</feature>
<dbReference type="SUPFAM" id="SSF57701">
    <property type="entry name" value="Zn2/Cys6 DNA-binding domain"/>
    <property type="match status" value="1"/>
</dbReference>
<feature type="compositionally biased region" description="Polar residues" evidence="3">
    <location>
        <begin position="102"/>
        <end position="122"/>
    </location>
</feature>
<dbReference type="InterPro" id="IPR050987">
    <property type="entry name" value="AtrR-like"/>
</dbReference>
<dbReference type="PROSITE" id="PS00463">
    <property type="entry name" value="ZN2_CY6_FUNGAL_1"/>
    <property type="match status" value="1"/>
</dbReference>
<keyword evidence="6" id="KW-1185">Reference proteome</keyword>
<dbReference type="OrthoDB" id="434771at2759"/>
<evidence type="ECO:0000313" key="6">
    <source>
        <dbReference type="Proteomes" id="UP000193986"/>
    </source>
</evidence>
<name>A0A1Y2ATF5_9TREE</name>
<dbReference type="EMBL" id="MCFC01000053">
    <property type="protein sequence ID" value="ORY25832.1"/>
    <property type="molecule type" value="Genomic_DNA"/>
</dbReference>